<dbReference type="GeneID" id="92094368"/>
<sequence length="448" mass="49243">MASESIYPPTSDGTIPPDRAQHVRRLAILGCDADGVDRNTVALYAEEALKNLVQLGTAELHILTEQVPIARGMTSLLRLEALRSRMRRFFHDETAAEFLRPVQHLKHAWLEVDAVIPIERFRNQEHHLLRLLETTGTISSAANKQILHTLKVERERGITVKARTGSMIYNLTSSMPLGTSTSAPRRPGLPPAVAAPCCSSTPARTSSPDSRQLLRAFVEGLKILPVIDMSAADVLRILDQLEGDHMKPLRMLLVDLWYDKFRGVICLVRLFDGTVRAGDNLVIGPAGRAGWLYLPPGVKTTQNAKIDHAFTTVGSEDIAAPYPGFEEPKPMVFAAVFPTDSSDYHRLAGLAGLAEHIGQLVLGDRSVIRPKEHSEHGASIAITDPAVSDEGGLGGRYPTSHADLAEFPDEYHRTWGTVFYKPYVLATVTVPEEYLGSPSRYIDAIRAE</sequence>
<dbReference type="Gene3D" id="2.40.30.10">
    <property type="entry name" value="Translation factors"/>
    <property type="match status" value="1"/>
</dbReference>
<evidence type="ECO:0000313" key="4">
    <source>
        <dbReference type="Proteomes" id="UP001480595"/>
    </source>
</evidence>
<dbReference type="PANTHER" id="PTHR43512">
    <property type="entry name" value="TRANSLATION FACTOR GUF1-RELATED"/>
    <property type="match status" value="1"/>
</dbReference>
<keyword evidence="4" id="KW-1185">Reference proteome</keyword>
<evidence type="ECO:0000256" key="1">
    <source>
        <dbReference type="ARBA" id="ARBA00022917"/>
    </source>
</evidence>
<reference evidence="3 4" key="1">
    <citation type="submission" date="2023-01" db="EMBL/GenBank/DDBJ databases">
        <title>Analysis of 21 Apiospora genomes using comparative genomics revels a genus with tremendous synthesis potential of carbohydrate active enzymes and secondary metabolites.</title>
        <authorList>
            <person name="Sorensen T."/>
        </authorList>
    </citation>
    <scope>NUCLEOTIDE SEQUENCE [LARGE SCALE GENOMIC DNA]</scope>
    <source>
        <strain evidence="3 4">CBS 135458</strain>
    </source>
</reference>
<dbReference type="Proteomes" id="UP001480595">
    <property type="component" value="Unassembled WGS sequence"/>
</dbReference>
<dbReference type="Gene3D" id="3.30.70.870">
    <property type="entry name" value="Elongation Factor G (Translational Gtpase), domain 3"/>
    <property type="match status" value="1"/>
</dbReference>
<dbReference type="EMBL" id="JAQQWL010000011">
    <property type="protein sequence ID" value="KAK8048166.1"/>
    <property type="molecule type" value="Genomic_DNA"/>
</dbReference>
<keyword evidence="1" id="KW-0648">Protein biosynthesis</keyword>
<accession>A0ABR1TNF5</accession>
<name>A0ABR1TNF5_9PEZI</name>
<comment type="caution">
    <text evidence="3">The sequence shown here is derived from an EMBL/GenBank/DDBJ whole genome shotgun (WGS) entry which is preliminary data.</text>
</comment>
<evidence type="ECO:0000256" key="2">
    <source>
        <dbReference type="SAM" id="MobiDB-lite"/>
    </source>
</evidence>
<evidence type="ECO:0000313" key="3">
    <source>
        <dbReference type="EMBL" id="KAK8048166.1"/>
    </source>
</evidence>
<protein>
    <submittedName>
        <fullName evidence="3">MIT domain-containing protein</fullName>
    </submittedName>
</protein>
<dbReference type="SUPFAM" id="SSF50447">
    <property type="entry name" value="Translation proteins"/>
    <property type="match status" value="1"/>
</dbReference>
<dbReference type="InterPro" id="IPR006297">
    <property type="entry name" value="EF-4"/>
</dbReference>
<feature type="region of interest" description="Disordered" evidence="2">
    <location>
        <begin position="374"/>
        <end position="394"/>
    </location>
</feature>
<dbReference type="InterPro" id="IPR009000">
    <property type="entry name" value="Transl_B-barrel_sf"/>
</dbReference>
<gene>
    <name evidence="3" type="ORF">PG994_009896</name>
</gene>
<dbReference type="RefSeq" id="XP_066710415.1">
    <property type="nucleotide sequence ID" value="XM_066861305.1"/>
</dbReference>
<organism evidence="3 4">
    <name type="scientific">Apiospora phragmitis</name>
    <dbReference type="NCBI Taxonomy" id="2905665"/>
    <lineage>
        <taxon>Eukaryota</taxon>
        <taxon>Fungi</taxon>
        <taxon>Dikarya</taxon>
        <taxon>Ascomycota</taxon>
        <taxon>Pezizomycotina</taxon>
        <taxon>Sordariomycetes</taxon>
        <taxon>Xylariomycetidae</taxon>
        <taxon>Amphisphaeriales</taxon>
        <taxon>Apiosporaceae</taxon>
        <taxon>Apiospora</taxon>
    </lineage>
</organism>
<dbReference type="PANTHER" id="PTHR43512:SF7">
    <property type="entry name" value="TRANSLATION FACTOR GUF1, MITOCHONDRIAL"/>
    <property type="match status" value="1"/>
</dbReference>
<proteinExistence type="predicted"/>